<gene>
    <name evidence="1" type="ORF">Ctaglu_48190</name>
</gene>
<sequence length="116" mass="13558">MRKICRKGESLENMKNVIEIKESLINQLKNKKANTNYFLGLIDDYVWYFNQEKEMQQDIKARGRHYRAKSASGYLIDKENESLKNAVTFNKQKLAILKQLGLTIENVIPDDADDEM</sequence>
<protein>
    <recommendedName>
        <fullName evidence="3">Terminase</fullName>
    </recommendedName>
</protein>
<evidence type="ECO:0000313" key="1">
    <source>
        <dbReference type="EMBL" id="GCD13196.1"/>
    </source>
</evidence>
<dbReference type="InterPro" id="IPR006448">
    <property type="entry name" value="Phage_term_ssu_P27"/>
</dbReference>
<accession>A0A401UUM9</accession>
<organism evidence="1 2">
    <name type="scientific">Clostridium tagluense</name>
    <dbReference type="NCBI Taxonomy" id="360422"/>
    <lineage>
        <taxon>Bacteria</taxon>
        <taxon>Bacillati</taxon>
        <taxon>Bacillota</taxon>
        <taxon>Clostridia</taxon>
        <taxon>Eubacteriales</taxon>
        <taxon>Clostridiaceae</taxon>
        <taxon>Clostridium</taxon>
    </lineage>
</organism>
<evidence type="ECO:0008006" key="3">
    <source>
        <dbReference type="Google" id="ProtNLM"/>
    </source>
</evidence>
<dbReference type="Pfam" id="PF05119">
    <property type="entry name" value="Terminase_4"/>
    <property type="match status" value="1"/>
</dbReference>
<dbReference type="Proteomes" id="UP000287872">
    <property type="component" value="Unassembled WGS sequence"/>
</dbReference>
<reference evidence="1 2" key="1">
    <citation type="submission" date="2018-11" db="EMBL/GenBank/DDBJ databases">
        <title>Genome sequencing and assembly of Clostridium tagluense strain A121.</title>
        <authorList>
            <person name="Murakami T."/>
            <person name="Segawa T."/>
            <person name="Shcherbakova V.A."/>
            <person name="Mori H."/>
            <person name="Yoshimura Y."/>
        </authorList>
    </citation>
    <scope>NUCLEOTIDE SEQUENCE [LARGE SCALE GENOMIC DNA]</scope>
    <source>
        <strain evidence="1 2">A121</strain>
    </source>
</reference>
<proteinExistence type="predicted"/>
<dbReference type="EMBL" id="BHYK01000067">
    <property type="protein sequence ID" value="GCD13196.1"/>
    <property type="molecule type" value="Genomic_DNA"/>
</dbReference>
<keyword evidence="2" id="KW-1185">Reference proteome</keyword>
<evidence type="ECO:0000313" key="2">
    <source>
        <dbReference type="Proteomes" id="UP000287872"/>
    </source>
</evidence>
<name>A0A401UUM9_9CLOT</name>
<comment type="caution">
    <text evidence="1">The sequence shown here is derived from an EMBL/GenBank/DDBJ whole genome shotgun (WGS) entry which is preliminary data.</text>
</comment>
<dbReference type="AlphaFoldDB" id="A0A401UUM9"/>